<accession>A0A1G8DGK6</accession>
<dbReference type="EMBL" id="CP080764">
    <property type="protein sequence ID" value="QYY43079.1"/>
    <property type="molecule type" value="Genomic_DNA"/>
</dbReference>
<feature type="transmembrane region" description="Helical" evidence="1">
    <location>
        <begin position="106"/>
        <end position="130"/>
    </location>
</feature>
<feature type="transmembrane region" description="Helical" evidence="1">
    <location>
        <begin position="175"/>
        <end position="193"/>
    </location>
</feature>
<dbReference type="EMBL" id="FNDE01000033">
    <property type="protein sequence ID" value="SDH56782.1"/>
    <property type="molecule type" value="Genomic_DNA"/>
</dbReference>
<organism evidence="3 4">
    <name type="scientific">Aneurinibacillus thermoaerophilus</name>
    <dbReference type="NCBI Taxonomy" id="143495"/>
    <lineage>
        <taxon>Bacteria</taxon>
        <taxon>Bacillati</taxon>
        <taxon>Bacillota</taxon>
        <taxon>Bacilli</taxon>
        <taxon>Bacillales</taxon>
        <taxon>Paenibacillaceae</taxon>
        <taxon>Aneurinibacillus group</taxon>
        <taxon>Aneurinibacillus</taxon>
    </lineage>
</organism>
<name>A0A1G8DGK6_ANETH</name>
<dbReference type="CDD" id="cd21809">
    <property type="entry name" value="ABC-2_lan_permease-like"/>
    <property type="match status" value="1"/>
</dbReference>
<gene>
    <name evidence="2" type="ORF">K3F53_01830</name>
    <name evidence="3" type="ORF">SAMN04489735_103311</name>
</gene>
<dbReference type="Pfam" id="PF12730">
    <property type="entry name" value="ABC2_membrane_4"/>
    <property type="match status" value="1"/>
</dbReference>
<dbReference type="GeneID" id="97140099"/>
<feature type="transmembrane region" description="Helical" evidence="1">
    <location>
        <begin position="56"/>
        <end position="85"/>
    </location>
</feature>
<keyword evidence="1" id="KW-1133">Transmembrane helix</keyword>
<protein>
    <submittedName>
        <fullName evidence="2">ABC transporter permease</fullName>
    </submittedName>
</protein>
<evidence type="ECO:0000313" key="2">
    <source>
        <dbReference type="EMBL" id="QYY43079.1"/>
    </source>
</evidence>
<evidence type="ECO:0000313" key="4">
    <source>
        <dbReference type="Proteomes" id="UP000198956"/>
    </source>
</evidence>
<dbReference type="RefSeq" id="WP_057900063.1">
    <property type="nucleotide sequence ID" value="NZ_CP080764.1"/>
</dbReference>
<dbReference type="OrthoDB" id="3190532at2"/>
<keyword evidence="1" id="KW-0812">Transmembrane</keyword>
<dbReference type="PANTHER" id="PTHR37305">
    <property type="entry name" value="INTEGRAL MEMBRANE PROTEIN-RELATED"/>
    <property type="match status" value="1"/>
</dbReference>
<dbReference type="Proteomes" id="UP000198956">
    <property type="component" value="Unassembled WGS sequence"/>
</dbReference>
<evidence type="ECO:0000256" key="1">
    <source>
        <dbReference type="SAM" id="Phobius"/>
    </source>
</evidence>
<reference evidence="3 4" key="1">
    <citation type="submission" date="2016-10" db="EMBL/GenBank/DDBJ databases">
        <authorList>
            <person name="de Groot N.N."/>
        </authorList>
    </citation>
    <scope>NUCLEOTIDE SEQUENCE [LARGE SCALE GENOMIC DNA]</scope>
    <source>
        <strain evidence="3 4">L 420-91</strain>
    </source>
</reference>
<proteinExistence type="predicted"/>
<dbReference type="PANTHER" id="PTHR37305:SF1">
    <property type="entry name" value="MEMBRANE PROTEIN"/>
    <property type="match status" value="1"/>
</dbReference>
<evidence type="ECO:0000313" key="5">
    <source>
        <dbReference type="Proteomes" id="UP000826616"/>
    </source>
</evidence>
<keyword evidence="5" id="KW-1185">Reference proteome</keyword>
<feature type="transmembrane region" description="Helical" evidence="1">
    <location>
        <begin position="18"/>
        <end position="36"/>
    </location>
</feature>
<keyword evidence="1" id="KW-0472">Membrane</keyword>
<dbReference type="Proteomes" id="UP000826616">
    <property type="component" value="Chromosome"/>
</dbReference>
<sequence>MSRLAVFMTEMYKQKNGVMWWLVIGGPLLIAALVWIDVGVRYDYLITKKSNAGLGSWGIILGELMFLWAFFCPIGVTLIAAIVHYREFSENAWKHLLSLPVTRRNVYFSKWFLILLLTYLAIFVLFIGLFVVGKILEFSEPFAWELYGRYALYQALGVLGIVSIQHWLSSRFKNVIVPIAIGITLSVCALFFAQSEMLSFFPHVTILYATPLEDIANNRPVWSGLIAGPLLLVLGMHEFKNRDIV</sequence>
<dbReference type="AlphaFoldDB" id="A0A1G8DGK6"/>
<reference evidence="2 5" key="2">
    <citation type="submission" date="2021-08" db="EMBL/GenBank/DDBJ databases">
        <title>Complete genome sequence of the strain Aneurinibacillus thermoaerophilus CCM 8960.</title>
        <authorList>
            <person name="Musilova J."/>
            <person name="Kourilova X."/>
            <person name="Pernicova I."/>
            <person name="Bezdicek M."/>
            <person name="Lengerova M."/>
            <person name="Obruca S."/>
            <person name="Sedlar K."/>
        </authorList>
    </citation>
    <scope>NUCLEOTIDE SEQUENCE [LARGE SCALE GENOMIC DNA]</scope>
    <source>
        <strain evidence="2 5">CCM 8960</strain>
    </source>
</reference>
<feature type="transmembrane region" description="Helical" evidence="1">
    <location>
        <begin position="150"/>
        <end position="168"/>
    </location>
</feature>
<evidence type="ECO:0000313" key="3">
    <source>
        <dbReference type="EMBL" id="SDH56782.1"/>
    </source>
</evidence>